<organism evidence="1 2">
    <name type="scientific">Streptomyces fungicidicus</name>
    <dbReference type="NCBI Taxonomy" id="68203"/>
    <lineage>
        <taxon>Bacteria</taxon>
        <taxon>Bacillati</taxon>
        <taxon>Actinomycetota</taxon>
        <taxon>Actinomycetes</taxon>
        <taxon>Kitasatosporales</taxon>
        <taxon>Streptomycetaceae</taxon>
        <taxon>Streptomyces</taxon>
    </lineage>
</organism>
<protein>
    <submittedName>
        <fullName evidence="1">Uncharacterized protein</fullName>
    </submittedName>
</protein>
<keyword evidence="2" id="KW-1185">Reference proteome</keyword>
<name>A0ACC7XTZ5_9ACTN</name>
<sequence length="195" mass="20129">MREAEIDVKRWSLLPSAALVSAAVMGVAGCAGGGGDPEPPSTKSPSARQSQSGGEAGDASEQSGPLAEVKGEGGIVLKVTSAVRDDGGFLTVEGEVTNATGKGWTAANWRGDEKELVKNGGSIAGATLVDEKEKKKYLILRDTEGRCLCTRFTGGLLSGDTTEWFAQFPAPPLESETVSFQVGSMPPATIQISEG</sequence>
<proteinExistence type="predicted"/>
<evidence type="ECO:0000313" key="1">
    <source>
        <dbReference type="EMBL" id="NUV73003.1"/>
    </source>
</evidence>
<dbReference type="Proteomes" id="UP000556843">
    <property type="component" value="Unassembled WGS sequence"/>
</dbReference>
<reference evidence="1" key="1">
    <citation type="submission" date="2020-03" db="EMBL/GenBank/DDBJ databases">
        <title>Complete genome sequence of sixteen Streptomyces strains facilitates identification of candidate genes involved in plant growth-promotion in grain legumes and cereals.</title>
        <authorList>
            <person name="Gopalakrishnan S."/>
            <person name="Thakur V."/>
            <person name="Saxena R."/>
            <person name="Vadlamudi S."/>
            <person name="Purohit S."/>
            <person name="Kumar V."/>
            <person name="Rathore A."/>
            <person name="Chitikineni A."/>
            <person name="Varshney R.K."/>
        </authorList>
    </citation>
    <scope>NUCLEOTIDE SEQUENCE</scope>
    <source>
        <strain evidence="1">CAI-93</strain>
    </source>
</reference>
<gene>
    <name evidence="1" type="ORF">G6W56_02140</name>
</gene>
<dbReference type="EMBL" id="JAANNW010000002">
    <property type="protein sequence ID" value="NUV73003.1"/>
    <property type="molecule type" value="Genomic_DNA"/>
</dbReference>
<evidence type="ECO:0000313" key="2">
    <source>
        <dbReference type="Proteomes" id="UP000556843"/>
    </source>
</evidence>
<accession>A0ACC7XTZ5</accession>
<comment type="caution">
    <text evidence="1">The sequence shown here is derived from an EMBL/GenBank/DDBJ whole genome shotgun (WGS) entry which is preliminary data.</text>
</comment>